<proteinExistence type="predicted"/>
<evidence type="ECO:0000256" key="1">
    <source>
        <dbReference type="SAM" id="Phobius"/>
    </source>
</evidence>
<organism evidence="2 3">
    <name type="scientific">Amycolatopsis orientalis</name>
    <name type="common">Nocardia orientalis</name>
    <dbReference type="NCBI Taxonomy" id="31958"/>
    <lineage>
        <taxon>Bacteria</taxon>
        <taxon>Bacillati</taxon>
        <taxon>Actinomycetota</taxon>
        <taxon>Actinomycetes</taxon>
        <taxon>Pseudonocardiales</taxon>
        <taxon>Pseudonocardiaceae</taxon>
        <taxon>Amycolatopsis</taxon>
    </lineage>
</organism>
<accession>A0A193BY42</accession>
<sequence>MKTDDLPRIEPADSLRPDLRVPLLATARIEATLARLSEPRFADAHRRTLRALAGAAALTAAQFAVVPSLRPWLLGAAALLLLDLVCRLLALNSLRRRQRAFEPRWLEAQSAVLRTASFEIVRFEVSTPFERRPRGRAQSYDLTRPAEVEMLIERQRDDRARGRSSQVKLEFSYLLGPARRAAIEVVYLDLDDVTIVRAEGARRARVRFPEARYHAQPSLHRTGWRQPSETTFWVLGPATVHAAAG</sequence>
<keyword evidence="1" id="KW-1133">Transmembrane helix</keyword>
<dbReference type="eggNOG" id="ENOG5031UYV">
    <property type="taxonomic scope" value="Bacteria"/>
</dbReference>
<keyword evidence="1" id="KW-0472">Membrane</keyword>
<dbReference type="AlphaFoldDB" id="A0A193BY42"/>
<dbReference type="RefSeq" id="WP_044850657.1">
    <property type="nucleotide sequence ID" value="NZ_CP016174.1"/>
</dbReference>
<evidence type="ECO:0000313" key="2">
    <source>
        <dbReference type="EMBL" id="ANN17090.1"/>
    </source>
</evidence>
<protein>
    <submittedName>
        <fullName evidence="2">Uncharacterized protein</fullName>
    </submittedName>
</protein>
<evidence type="ECO:0000313" key="3">
    <source>
        <dbReference type="Proteomes" id="UP000093695"/>
    </source>
</evidence>
<keyword evidence="3" id="KW-1185">Reference proteome</keyword>
<name>A0A193BY42_AMYOR</name>
<dbReference type="KEGG" id="aori:SD37_16510"/>
<keyword evidence="1" id="KW-0812">Transmembrane</keyword>
<feature type="transmembrane region" description="Helical" evidence="1">
    <location>
        <begin position="49"/>
        <end position="66"/>
    </location>
</feature>
<gene>
    <name evidence="2" type="ORF">SD37_16510</name>
</gene>
<dbReference type="EMBL" id="CP016174">
    <property type="protein sequence ID" value="ANN17090.1"/>
    <property type="molecule type" value="Genomic_DNA"/>
</dbReference>
<reference evidence="2 3" key="1">
    <citation type="journal article" date="2015" name="Genome Announc.">
        <title>Draft Genome Sequence of Norvancomycin-Producing Strain Amycolatopsis orientalis CPCC200066.</title>
        <authorList>
            <person name="Lei X."/>
            <person name="Yuan F."/>
            <person name="Shi Y."/>
            <person name="Li X."/>
            <person name="Wang L."/>
            <person name="Hong B."/>
        </authorList>
    </citation>
    <scope>NUCLEOTIDE SEQUENCE [LARGE SCALE GENOMIC DNA]</scope>
    <source>
        <strain evidence="2 3">B-37</strain>
    </source>
</reference>
<dbReference type="Proteomes" id="UP000093695">
    <property type="component" value="Chromosome"/>
</dbReference>
<feature type="transmembrane region" description="Helical" evidence="1">
    <location>
        <begin position="72"/>
        <end position="90"/>
    </location>
</feature>